<accession>A0A855X6R9</accession>
<name>A0A855X6R9_9BACT</name>
<dbReference type="Proteomes" id="UP000250918">
    <property type="component" value="Unassembled WGS sequence"/>
</dbReference>
<dbReference type="PROSITE" id="PS51257">
    <property type="entry name" value="PROKAR_LIPOPROTEIN"/>
    <property type="match status" value="1"/>
</dbReference>
<sequence length="296" mass="32006">MSRAYAYFNPVVRCGAAALVAIACVVGCAPQKPAVKPEGTQPAIIHPAVLPVDLQVESGDGKMTVRWKQQGTGVISGYNVFISREPLVAKYEEAGAVPVAPHNTTVYPGDTNPDDGVIEYDAGGLDNGVKYYVSVRIVFPDQTMSAPSNEVVAVCGPREEFTLTVRYKSDNDGYSLVAERQVRADAANNDLYFYTKDGVDYLASPDRLDGYMRKSRFSLISTGGQFNDIRQQLASGKVTIGSGADKVAITPGNWVLMTTAEKYAALIQVKGLAGKDDARRVTFWYALCPLADELIF</sequence>
<gene>
    <name evidence="2" type="ORF">C3F09_06785</name>
</gene>
<dbReference type="AlphaFoldDB" id="A0A855X6R9"/>
<comment type="caution">
    <text evidence="2">The sequence shown here is derived from an EMBL/GenBank/DDBJ whole genome shotgun (WGS) entry which is preliminary data.</text>
</comment>
<dbReference type="Gene3D" id="2.60.40.10">
    <property type="entry name" value="Immunoglobulins"/>
    <property type="match status" value="1"/>
</dbReference>
<dbReference type="InterPro" id="IPR036116">
    <property type="entry name" value="FN3_sf"/>
</dbReference>
<organism evidence="2 3">
    <name type="scientific">candidate division GN15 bacterium</name>
    <dbReference type="NCBI Taxonomy" id="2072418"/>
    <lineage>
        <taxon>Bacteria</taxon>
        <taxon>candidate division GN15</taxon>
    </lineage>
</organism>
<keyword evidence="1" id="KW-0732">Signal</keyword>
<feature type="chain" id="PRO_5032422995" description="Fibronectin type-III domain-containing protein" evidence="1">
    <location>
        <begin position="24"/>
        <end position="296"/>
    </location>
</feature>
<reference evidence="2 3" key="1">
    <citation type="journal article" date="2018" name="ISME J.">
        <title>A methanotrophic archaeon couples anaerobic oxidation of methane to Fe(III) reduction.</title>
        <authorList>
            <person name="Cai C."/>
            <person name="Leu A.O."/>
            <person name="Xie G.J."/>
            <person name="Guo J."/>
            <person name="Feng Y."/>
            <person name="Zhao J.X."/>
            <person name="Tyson G.W."/>
            <person name="Yuan Z."/>
            <person name="Hu S."/>
        </authorList>
    </citation>
    <scope>NUCLEOTIDE SEQUENCE [LARGE SCALE GENOMIC DNA]</scope>
    <source>
        <strain evidence="2">FeB_12</strain>
    </source>
</reference>
<evidence type="ECO:0000256" key="1">
    <source>
        <dbReference type="SAM" id="SignalP"/>
    </source>
</evidence>
<dbReference type="EMBL" id="PQAP01000088">
    <property type="protein sequence ID" value="PWB72337.1"/>
    <property type="molecule type" value="Genomic_DNA"/>
</dbReference>
<feature type="signal peptide" evidence="1">
    <location>
        <begin position="1"/>
        <end position="23"/>
    </location>
</feature>
<evidence type="ECO:0008006" key="4">
    <source>
        <dbReference type="Google" id="ProtNLM"/>
    </source>
</evidence>
<dbReference type="InterPro" id="IPR013783">
    <property type="entry name" value="Ig-like_fold"/>
</dbReference>
<proteinExistence type="predicted"/>
<protein>
    <recommendedName>
        <fullName evidence="4">Fibronectin type-III domain-containing protein</fullName>
    </recommendedName>
</protein>
<evidence type="ECO:0000313" key="2">
    <source>
        <dbReference type="EMBL" id="PWB72337.1"/>
    </source>
</evidence>
<evidence type="ECO:0000313" key="3">
    <source>
        <dbReference type="Proteomes" id="UP000250918"/>
    </source>
</evidence>
<dbReference type="SUPFAM" id="SSF49265">
    <property type="entry name" value="Fibronectin type III"/>
    <property type="match status" value="1"/>
</dbReference>